<evidence type="ECO:0000256" key="3">
    <source>
        <dbReference type="ARBA" id="ARBA00022741"/>
    </source>
</evidence>
<keyword evidence="4" id="KW-0067">ATP-binding</keyword>
<dbReference type="CDD" id="cd02678">
    <property type="entry name" value="MIT_VPS4"/>
    <property type="match status" value="1"/>
</dbReference>
<evidence type="ECO:0000313" key="7">
    <source>
        <dbReference type="EMBL" id="CAL1592463.1"/>
    </source>
</evidence>
<evidence type="ECO:0000256" key="1">
    <source>
        <dbReference type="ARBA" id="ARBA00006914"/>
    </source>
</evidence>
<feature type="domain" description="MIT" evidence="6">
    <location>
        <begin position="11"/>
        <end position="89"/>
    </location>
</feature>
<sequence>MLPLASSPSRKSPSALKAIDLVTKATEEDKAKNYKEALRLYQHSVEYFLHAIKYEAHSDKAKESIRTKCMQYLDRAEKLKDYLKNKDKQGKKPVKEAQSHDKSDSDSDGENPEKKKLQEQLMGAIIMEKPNVRWNDVAGLEGAKEALKEAVILPIKFPHLFTESNLILQATMEKIQLLRDQLSAALWQLERDLLIDVCGRLKCYGLSSGEPPRETKRALIKMAEDVFDEVEKKDKDDESTPLAPTPGEFKGGHGPRLGARPTPLRDPGAHNFNPGAGWSSLPGQLPDPFPYRAELDLPVPQRRNCAPTPTKKEHRGPSRLKPPLGFPGPIPAPCSRVWERLECVRARFPCVRKTEVIDRLTQTGRKPLHLWDLAVTKTPTATPATAKRKSRPPRREQQPPESGDTSDDNDCCGTYQWHLRPGPGRWQQQQAPLNPLAVSFQPHQDPAQPEEDLPLQSEEDLPLQSKENVPVQSLDWPGRGESPTDNAAVSGGMTETQRPQRQRQPPKVLSYNTLGQRRL</sequence>
<dbReference type="EMBL" id="OZ035824">
    <property type="protein sequence ID" value="CAL1592463.1"/>
    <property type="molecule type" value="Genomic_DNA"/>
</dbReference>
<dbReference type="SUPFAM" id="SSF116846">
    <property type="entry name" value="MIT domain"/>
    <property type="match status" value="1"/>
</dbReference>
<dbReference type="FunFam" id="1.20.58.80:FF:000002">
    <property type="entry name" value="Vacuolar protein sorting-associated protein 4A"/>
    <property type="match status" value="1"/>
</dbReference>
<name>A0AAV2KUY6_KNICA</name>
<dbReference type="InterPro" id="IPR050304">
    <property type="entry name" value="MT-severing_AAA_ATPase"/>
</dbReference>
<dbReference type="Gene3D" id="3.40.50.300">
    <property type="entry name" value="P-loop containing nucleotide triphosphate hydrolases"/>
    <property type="match status" value="1"/>
</dbReference>
<gene>
    <name evidence="7" type="ORF">KC01_LOCUS21711</name>
</gene>
<dbReference type="GO" id="GO:0016887">
    <property type="term" value="F:ATP hydrolysis activity"/>
    <property type="evidence" value="ECO:0007669"/>
    <property type="project" value="TreeGrafter"/>
</dbReference>
<feature type="region of interest" description="Disordered" evidence="5">
    <location>
        <begin position="83"/>
        <end position="115"/>
    </location>
</feature>
<dbReference type="InterPro" id="IPR027417">
    <property type="entry name" value="P-loop_NTPase"/>
</dbReference>
<protein>
    <recommendedName>
        <fullName evidence="2">vesicle-fusing ATPase</fullName>
        <ecNumber evidence="2">3.6.4.6</ecNumber>
    </recommendedName>
</protein>
<dbReference type="InterPro" id="IPR045253">
    <property type="entry name" value="VPS4_MIT"/>
</dbReference>
<organism evidence="7 8">
    <name type="scientific">Knipowitschia caucasica</name>
    <name type="common">Caucasian dwarf goby</name>
    <name type="synonym">Pomatoschistus caucasicus</name>
    <dbReference type="NCBI Taxonomy" id="637954"/>
    <lineage>
        <taxon>Eukaryota</taxon>
        <taxon>Metazoa</taxon>
        <taxon>Chordata</taxon>
        <taxon>Craniata</taxon>
        <taxon>Vertebrata</taxon>
        <taxon>Euteleostomi</taxon>
        <taxon>Actinopterygii</taxon>
        <taxon>Neopterygii</taxon>
        <taxon>Teleostei</taxon>
        <taxon>Neoteleostei</taxon>
        <taxon>Acanthomorphata</taxon>
        <taxon>Gobiaria</taxon>
        <taxon>Gobiiformes</taxon>
        <taxon>Gobioidei</taxon>
        <taxon>Gobiidae</taxon>
        <taxon>Gobiinae</taxon>
        <taxon>Knipowitschia</taxon>
    </lineage>
</organism>
<dbReference type="Gene3D" id="1.20.58.80">
    <property type="entry name" value="Phosphotransferase system, lactose/cellobiose-type IIA subunit"/>
    <property type="match status" value="1"/>
</dbReference>
<dbReference type="PANTHER" id="PTHR23074:SF83">
    <property type="entry name" value="VACUOLAR PROTEIN SORTING-ASSOCIATED PROTEIN 4A"/>
    <property type="match status" value="1"/>
</dbReference>
<comment type="similarity">
    <text evidence="1">Belongs to the AAA ATPase family.</text>
</comment>
<proteinExistence type="inferred from homology"/>
<feature type="compositionally biased region" description="Basic and acidic residues" evidence="5">
    <location>
        <begin position="229"/>
        <end position="238"/>
    </location>
</feature>
<dbReference type="Proteomes" id="UP001497482">
    <property type="component" value="Chromosome 2"/>
</dbReference>
<dbReference type="AlphaFoldDB" id="A0AAV2KUY6"/>
<feature type="region of interest" description="Disordered" evidence="5">
    <location>
        <begin position="374"/>
        <end position="519"/>
    </location>
</feature>
<keyword evidence="3" id="KW-0547">Nucleotide-binding</keyword>
<evidence type="ECO:0000256" key="5">
    <source>
        <dbReference type="SAM" id="MobiDB-lite"/>
    </source>
</evidence>
<dbReference type="PANTHER" id="PTHR23074">
    <property type="entry name" value="AAA DOMAIN-CONTAINING"/>
    <property type="match status" value="1"/>
</dbReference>
<feature type="compositionally biased region" description="Polar residues" evidence="5">
    <location>
        <begin position="510"/>
        <end position="519"/>
    </location>
</feature>
<keyword evidence="8" id="KW-1185">Reference proteome</keyword>
<feature type="compositionally biased region" description="Low complexity" evidence="5">
    <location>
        <begin position="376"/>
        <end position="385"/>
    </location>
</feature>
<reference evidence="7 8" key="1">
    <citation type="submission" date="2024-04" db="EMBL/GenBank/DDBJ databases">
        <authorList>
            <person name="Waldvogel A.-M."/>
            <person name="Schoenle A."/>
        </authorList>
    </citation>
    <scope>NUCLEOTIDE SEQUENCE [LARGE SCALE GENOMIC DNA]</scope>
</reference>
<evidence type="ECO:0000256" key="4">
    <source>
        <dbReference type="ARBA" id="ARBA00022840"/>
    </source>
</evidence>
<dbReference type="GO" id="GO:0005524">
    <property type="term" value="F:ATP binding"/>
    <property type="evidence" value="ECO:0007669"/>
    <property type="project" value="UniProtKB-KW"/>
</dbReference>
<evidence type="ECO:0000259" key="6">
    <source>
        <dbReference type="SMART" id="SM00745"/>
    </source>
</evidence>
<feature type="compositionally biased region" description="Low complexity" evidence="5">
    <location>
        <begin position="497"/>
        <end position="506"/>
    </location>
</feature>
<feature type="region of interest" description="Disordered" evidence="5">
    <location>
        <begin position="229"/>
        <end position="326"/>
    </location>
</feature>
<dbReference type="GO" id="GO:0016197">
    <property type="term" value="P:endosomal transport"/>
    <property type="evidence" value="ECO:0007669"/>
    <property type="project" value="TreeGrafter"/>
</dbReference>
<dbReference type="GO" id="GO:0007033">
    <property type="term" value="P:vacuole organization"/>
    <property type="evidence" value="ECO:0007669"/>
    <property type="project" value="TreeGrafter"/>
</dbReference>
<evidence type="ECO:0000256" key="2">
    <source>
        <dbReference type="ARBA" id="ARBA00012674"/>
    </source>
</evidence>
<accession>A0AAV2KUY6</accession>
<evidence type="ECO:0000313" key="8">
    <source>
        <dbReference type="Proteomes" id="UP001497482"/>
    </source>
</evidence>
<dbReference type="EC" id="3.6.4.6" evidence="2"/>
<dbReference type="InterPro" id="IPR007330">
    <property type="entry name" value="MIT_dom"/>
</dbReference>
<feature type="compositionally biased region" description="Acidic residues" evidence="5">
    <location>
        <begin position="448"/>
        <end position="461"/>
    </location>
</feature>
<dbReference type="InterPro" id="IPR036181">
    <property type="entry name" value="MIT_dom_sf"/>
</dbReference>
<dbReference type="SMART" id="SM00745">
    <property type="entry name" value="MIT"/>
    <property type="match status" value="1"/>
</dbReference>
<dbReference type="Pfam" id="PF04212">
    <property type="entry name" value="MIT"/>
    <property type="match status" value="1"/>
</dbReference>